<dbReference type="EMBL" id="MPUH01000100">
    <property type="protein sequence ID" value="OMJ90578.1"/>
    <property type="molecule type" value="Genomic_DNA"/>
</dbReference>
<evidence type="ECO:0000313" key="1">
    <source>
        <dbReference type="EMBL" id="OMJ86154.1"/>
    </source>
</evidence>
<proteinExistence type="predicted"/>
<evidence type="ECO:0000313" key="2">
    <source>
        <dbReference type="EMBL" id="OMJ90578.1"/>
    </source>
</evidence>
<evidence type="ECO:0000313" key="3">
    <source>
        <dbReference type="Proteomes" id="UP000187209"/>
    </source>
</evidence>
<dbReference type="Proteomes" id="UP000187209">
    <property type="component" value="Unassembled WGS sequence"/>
</dbReference>
<protein>
    <submittedName>
        <fullName evidence="2">Uncharacterized protein</fullName>
    </submittedName>
</protein>
<sequence>MSISELKAAITEVKEDSIVLKIKEENKTIEKTKIQFRGSPAPQFLINSSIYLIVKLENNQIIEASVDPEIEIKAFFGKIKSFNPSLKTVAIYNFEDSFECPANEFYFMDNSKVPLNHISDHIESHIVAYFKSNSFLEAKIIERDTILTLSLDSIKNNHHIFVFLKDNWQIINTIPRDQVFFKNTNQCPTIENIKELHEKEVKVFVKDDKLRAEIEDLDKSQNYMKSQAYNAKKGIHKTMLEIEESKCKIDDEIFDDDDDYYYRPTRFGSSKDNLPADSKIKSTRKVTPVFATRLLFKDFYPSGFTWYKQSQQFNKASWVIFVGICESTFRFPNSYIRESFKNSLIKTMNSLGQANNEQYFEWLVSLGETKNEYSLEKLHAYLSKYAEFYNFYADSIIGEIDFQKLAEEYHICFNIYKGQFNNPENTIILPITYEEYYPVISLYIDTIFYLTYSDLVMKYDGFNLKTLQVGYKNSVNLDWPLVYKPEKKHIDFYNLLLNIGEIQQFIKSPNNITPSKFNISNEKLVKSIEVCKESFDINCQRSLKFIEVIKDTKIEKLGKIFLCKCGEICDGILVCNSCGSLCNKCELCAIRTEYCLYCNNRLKEIKKEYLIMCDKCGKLEKNSDAMGFCCRCVFCRKCIEEVYSLGKCYCKRDFDNNDEYCVNEFLHK</sequence>
<accession>A0A1R2CNI6</accession>
<organism evidence="2 3">
    <name type="scientific">Stentor coeruleus</name>
    <dbReference type="NCBI Taxonomy" id="5963"/>
    <lineage>
        <taxon>Eukaryota</taxon>
        <taxon>Sar</taxon>
        <taxon>Alveolata</taxon>
        <taxon>Ciliophora</taxon>
        <taxon>Postciliodesmatophora</taxon>
        <taxon>Heterotrichea</taxon>
        <taxon>Heterotrichida</taxon>
        <taxon>Stentoridae</taxon>
        <taxon>Stentor</taxon>
    </lineage>
</organism>
<keyword evidence="3" id="KW-1185">Reference proteome</keyword>
<name>A0A1R2CNI6_9CILI</name>
<comment type="caution">
    <text evidence="2">The sequence shown here is derived from an EMBL/GenBank/DDBJ whole genome shotgun (WGS) entry which is preliminary data.</text>
</comment>
<dbReference type="EMBL" id="MPUH01000215">
    <property type="protein sequence ID" value="OMJ86154.1"/>
    <property type="molecule type" value="Genomic_DNA"/>
</dbReference>
<reference evidence="2 3" key="1">
    <citation type="submission" date="2016-11" db="EMBL/GenBank/DDBJ databases">
        <title>The macronuclear genome of Stentor coeruleus: a giant cell with tiny introns.</title>
        <authorList>
            <person name="Slabodnick M."/>
            <person name="Ruby J.G."/>
            <person name="Reiff S.B."/>
            <person name="Swart E.C."/>
            <person name="Gosai S."/>
            <person name="Prabakaran S."/>
            <person name="Witkowska E."/>
            <person name="Larue G.E."/>
            <person name="Fisher S."/>
            <person name="Freeman R.M."/>
            <person name="Gunawardena J."/>
            <person name="Chu W."/>
            <person name="Stover N.A."/>
            <person name="Gregory B.D."/>
            <person name="Nowacki M."/>
            <person name="Derisi J."/>
            <person name="Roy S.W."/>
            <person name="Marshall W.F."/>
            <person name="Sood P."/>
        </authorList>
    </citation>
    <scope>NUCLEOTIDE SEQUENCE [LARGE SCALE GENOMIC DNA]</scope>
    <source>
        <strain evidence="2">WM001</strain>
    </source>
</reference>
<gene>
    <name evidence="1" type="ORF">SteCoe_12430</name>
    <name evidence="2" type="ORF">SteCoe_7075</name>
</gene>
<dbReference type="AlphaFoldDB" id="A0A1R2CNI6"/>